<dbReference type="InterPro" id="IPR012337">
    <property type="entry name" value="RNaseH-like_sf"/>
</dbReference>
<keyword evidence="2" id="KW-1185">Reference proteome</keyword>
<protein>
    <recommendedName>
        <fullName evidence="3">RNase H type-1 domain-containing protein</fullName>
    </recommendedName>
</protein>
<accession>A0A8X6UVJ7</accession>
<evidence type="ECO:0008006" key="3">
    <source>
        <dbReference type="Google" id="ProtNLM"/>
    </source>
</evidence>
<dbReference type="OrthoDB" id="6437576at2759"/>
<name>A0A8X6UVJ7_NEPPI</name>
<sequence length="95" mass="10446">MAVALPGISSDKSLNRGGAGVFFAHPDESIHKNRINTGVIASNFTSELLAIKEATTIYLTDLRMLCSTEVLVVFSDSNSALQSIKKRRNQHLHYK</sequence>
<evidence type="ECO:0000313" key="1">
    <source>
        <dbReference type="EMBL" id="GFU58385.1"/>
    </source>
</evidence>
<proteinExistence type="predicted"/>
<dbReference type="Proteomes" id="UP000887013">
    <property type="component" value="Unassembled WGS sequence"/>
</dbReference>
<dbReference type="AlphaFoldDB" id="A0A8X6UVJ7"/>
<dbReference type="Gene3D" id="3.30.420.10">
    <property type="entry name" value="Ribonuclease H-like superfamily/Ribonuclease H"/>
    <property type="match status" value="1"/>
</dbReference>
<organism evidence="1 2">
    <name type="scientific">Nephila pilipes</name>
    <name type="common">Giant wood spider</name>
    <name type="synonym">Nephila maculata</name>
    <dbReference type="NCBI Taxonomy" id="299642"/>
    <lineage>
        <taxon>Eukaryota</taxon>
        <taxon>Metazoa</taxon>
        <taxon>Ecdysozoa</taxon>
        <taxon>Arthropoda</taxon>
        <taxon>Chelicerata</taxon>
        <taxon>Arachnida</taxon>
        <taxon>Araneae</taxon>
        <taxon>Araneomorphae</taxon>
        <taxon>Entelegynae</taxon>
        <taxon>Araneoidea</taxon>
        <taxon>Nephilidae</taxon>
        <taxon>Nephila</taxon>
    </lineage>
</organism>
<dbReference type="SUPFAM" id="SSF53098">
    <property type="entry name" value="Ribonuclease H-like"/>
    <property type="match status" value="1"/>
</dbReference>
<dbReference type="GO" id="GO:0003676">
    <property type="term" value="F:nucleic acid binding"/>
    <property type="evidence" value="ECO:0007669"/>
    <property type="project" value="InterPro"/>
</dbReference>
<comment type="caution">
    <text evidence="1">The sequence shown here is derived from an EMBL/GenBank/DDBJ whole genome shotgun (WGS) entry which is preliminary data.</text>
</comment>
<dbReference type="EMBL" id="BMAW01040120">
    <property type="protein sequence ID" value="GFU58385.1"/>
    <property type="molecule type" value="Genomic_DNA"/>
</dbReference>
<reference evidence="1" key="1">
    <citation type="submission" date="2020-08" db="EMBL/GenBank/DDBJ databases">
        <title>Multicomponent nature underlies the extraordinary mechanical properties of spider dragline silk.</title>
        <authorList>
            <person name="Kono N."/>
            <person name="Nakamura H."/>
            <person name="Mori M."/>
            <person name="Yoshida Y."/>
            <person name="Ohtoshi R."/>
            <person name="Malay A.D."/>
            <person name="Moran D.A.P."/>
            <person name="Tomita M."/>
            <person name="Numata K."/>
            <person name="Arakawa K."/>
        </authorList>
    </citation>
    <scope>NUCLEOTIDE SEQUENCE</scope>
</reference>
<evidence type="ECO:0000313" key="2">
    <source>
        <dbReference type="Proteomes" id="UP000887013"/>
    </source>
</evidence>
<dbReference type="InterPro" id="IPR036397">
    <property type="entry name" value="RNaseH_sf"/>
</dbReference>
<gene>
    <name evidence="1" type="ORF">NPIL_197201</name>
</gene>